<evidence type="ECO:0000256" key="1">
    <source>
        <dbReference type="SAM" id="Phobius"/>
    </source>
</evidence>
<reference evidence="2" key="1">
    <citation type="submission" date="2021-12" db="EMBL/GenBank/DDBJ databases">
        <authorList>
            <person name="King R."/>
        </authorList>
    </citation>
    <scope>NUCLEOTIDE SEQUENCE</scope>
</reference>
<keyword evidence="1" id="KW-0472">Membrane</keyword>
<keyword evidence="1" id="KW-0812">Transmembrane</keyword>
<proteinExistence type="predicted"/>
<sequence>MVPRCLLCRCSVVWSVGSPLLVMRGMGRGGRGTLTAARISVWRGMGMGVRLWWSVGVTPTLLLLYAMLLEMAGAEVTPLLLLSKRAPLTERAAAAELASPPAAKRPALLTSWHVSHFPLVK</sequence>
<name>A0A9P0FYJ8_CHRIL</name>
<gene>
    <name evidence="2" type="ORF">CINC_LOCUS8790</name>
</gene>
<evidence type="ECO:0000313" key="3">
    <source>
        <dbReference type="Proteomes" id="UP001154114"/>
    </source>
</evidence>
<dbReference type="AlphaFoldDB" id="A0A9P0FYJ8"/>
<organism evidence="2 3">
    <name type="scientific">Chrysodeixis includens</name>
    <name type="common">Soybean looper</name>
    <name type="synonym">Pseudoplusia includens</name>
    <dbReference type="NCBI Taxonomy" id="689277"/>
    <lineage>
        <taxon>Eukaryota</taxon>
        <taxon>Metazoa</taxon>
        <taxon>Ecdysozoa</taxon>
        <taxon>Arthropoda</taxon>
        <taxon>Hexapoda</taxon>
        <taxon>Insecta</taxon>
        <taxon>Pterygota</taxon>
        <taxon>Neoptera</taxon>
        <taxon>Endopterygota</taxon>
        <taxon>Lepidoptera</taxon>
        <taxon>Glossata</taxon>
        <taxon>Ditrysia</taxon>
        <taxon>Noctuoidea</taxon>
        <taxon>Noctuidae</taxon>
        <taxon>Plusiinae</taxon>
        <taxon>Chrysodeixis</taxon>
    </lineage>
</organism>
<accession>A0A9P0FYJ8</accession>
<keyword evidence="3" id="KW-1185">Reference proteome</keyword>
<dbReference type="EMBL" id="LR824031">
    <property type="protein sequence ID" value="CAH0599505.1"/>
    <property type="molecule type" value="Genomic_DNA"/>
</dbReference>
<keyword evidence="1" id="KW-1133">Transmembrane helix</keyword>
<dbReference type="Proteomes" id="UP001154114">
    <property type="component" value="Chromosome 28"/>
</dbReference>
<feature type="transmembrane region" description="Helical" evidence="1">
    <location>
        <begin position="51"/>
        <end position="69"/>
    </location>
</feature>
<protein>
    <submittedName>
        <fullName evidence="2">Uncharacterized protein</fullName>
    </submittedName>
</protein>
<evidence type="ECO:0000313" key="2">
    <source>
        <dbReference type="EMBL" id="CAH0599505.1"/>
    </source>
</evidence>